<dbReference type="AlphaFoldDB" id="A2F920"/>
<dbReference type="SMR" id="A2F920"/>
<dbReference type="EMBL" id="DS113669">
    <property type="protein sequence ID" value="EAX98595.1"/>
    <property type="molecule type" value="Genomic_DNA"/>
</dbReference>
<dbReference type="VEuPathDB" id="TrichDB:TVAGG3_0828020"/>
<keyword evidence="2" id="KW-1185">Reference proteome</keyword>
<protein>
    <recommendedName>
        <fullName evidence="3">Bromo domain-containing protein</fullName>
    </recommendedName>
</protein>
<reference evidence="1" key="1">
    <citation type="submission" date="2006-10" db="EMBL/GenBank/DDBJ databases">
        <authorList>
            <person name="Amadeo P."/>
            <person name="Zhao Q."/>
            <person name="Wortman J."/>
            <person name="Fraser-Liggett C."/>
            <person name="Carlton J."/>
        </authorList>
    </citation>
    <scope>NUCLEOTIDE SEQUENCE</scope>
    <source>
        <strain evidence="1">G3</strain>
    </source>
</reference>
<name>A2F920_TRIV3</name>
<dbReference type="RefSeq" id="XP_001311525.1">
    <property type="nucleotide sequence ID" value="XM_001311524.1"/>
</dbReference>
<dbReference type="VEuPathDB" id="TrichDB:TVAG_090830"/>
<organism evidence="1 2">
    <name type="scientific">Trichomonas vaginalis (strain ATCC PRA-98 / G3)</name>
    <dbReference type="NCBI Taxonomy" id="412133"/>
    <lineage>
        <taxon>Eukaryota</taxon>
        <taxon>Metamonada</taxon>
        <taxon>Parabasalia</taxon>
        <taxon>Trichomonadida</taxon>
        <taxon>Trichomonadidae</taxon>
        <taxon>Trichomonas</taxon>
    </lineage>
</organism>
<accession>A2F920</accession>
<evidence type="ECO:0000313" key="1">
    <source>
        <dbReference type="EMBL" id="EAX98595.1"/>
    </source>
</evidence>
<dbReference type="Proteomes" id="UP000001542">
    <property type="component" value="Unassembled WGS sequence"/>
</dbReference>
<sequence>MDSELNPTIRKLAINVMDDLLARPMILILSEREKYNDGPLSQIRQELTNKKFPNISAWEKAVVDVFRDKKFSEDEVLRDVAYEMETYFNQKCELLNELSAFHFKDLLQNISDTIKENNPDLLAEK</sequence>
<gene>
    <name evidence="1" type="ORF">TVAG_090830</name>
</gene>
<evidence type="ECO:0000313" key="2">
    <source>
        <dbReference type="Proteomes" id="UP000001542"/>
    </source>
</evidence>
<reference evidence="1" key="2">
    <citation type="journal article" date="2007" name="Science">
        <title>Draft genome sequence of the sexually transmitted pathogen Trichomonas vaginalis.</title>
        <authorList>
            <person name="Carlton J.M."/>
            <person name="Hirt R.P."/>
            <person name="Silva J.C."/>
            <person name="Delcher A.L."/>
            <person name="Schatz M."/>
            <person name="Zhao Q."/>
            <person name="Wortman J.R."/>
            <person name="Bidwell S.L."/>
            <person name="Alsmark U.C.M."/>
            <person name="Besteiro S."/>
            <person name="Sicheritz-Ponten T."/>
            <person name="Noel C.J."/>
            <person name="Dacks J.B."/>
            <person name="Foster P.G."/>
            <person name="Simillion C."/>
            <person name="Van de Peer Y."/>
            <person name="Miranda-Saavedra D."/>
            <person name="Barton G.J."/>
            <person name="Westrop G.D."/>
            <person name="Mueller S."/>
            <person name="Dessi D."/>
            <person name="Fiori P.L."/>
            <person name="Ren Q."/>
            <person name="Paulsen I."/>
            <person name="Zhang H."/>
            <person name="Bastida-Corcuera F.D."/>
            <person name="Simoes-Barbosa A."/>
            <person name="Brown M.T."/>
            <person name="Hayes R.D."/>
            <person name="Mukherjee M."/>
            <person name="Okumura C.Y."/>
            <person name="Schneider R."/>
            <person name="Smith A.J."/>
            <person name="Vanacova S."/>
            <person name="Villalvazo M."/>
            <person name="Haas B.J."/>
            <person name="Pertea M."/>
            <person name="Feldblyum T.V."/>
            <person name="Utterback T.R."/>
            <person name="Shu C.L."/>
            <person name="Osoegawa K."/>
            <person name="de Jong P.J."/>
            <person name="Hrdy I."/>
            <person name="Horvathova L."/>
            <person name="Zubacova Z."/>
            <person name="Dolezal P."/>
            <person name="Malik S.B."/>
            <person name="Logsdon J.M. Jr."/>
            <person name="Henze K."/>
            <person name="Gupta A."/>
            <person name="Wang C.C."/>
            <person name="Dunne R.L."/>
            <person name="Upcroft J.A."/>
            <person name="Upcroft P."/>
            <person name="White O."/>
            <person name="Salzberg S.L."/>
            <person name="Tang P."/>
            <person name="Chiu C.-H."/>
            <person name="Lee Y.-S."/>
            <person name="Embley T.M."/>
            <person name="Coombs G.H."/>
            <person name="Mottram J.C."/>
            <person name="Tachezy J."/>
            <person name="Fraser-Liggett C.M."/>
            <person name="Johnson P.J."/>
        </authorList>
    </citation>
    <scope>NUCLEOTIDE SEQUENCE [LARGE SCALE GENOMIC DNA]</scope>
    <source>
        <strain evidence="1">G3</strain>
    </source>
</reference>
<proteinExistence type="predicted"/>
<dbReference type="KEGG" id="tva:4756394"/>
<dbReference type="InParanoid" id="A2F920"/>
<evidence type="ECO:0008006" key="3">
    <source>
        <dbReference type="Google" id="ProtNLM"/>
    </source>
</evidence>